<dbReference type="RefSeq" id="WP_010945295.1">
    <property type="nucleotide sequence ID" value="NC_005329.1"/>
</dbReference>
<gene>
    <name evidence="2" type="primary">orf80a</name>
    <name evidence="2" type="ORF">PNAD10003</name>
</gene>
<protein>
    <submittedName>
        <fullName evidence="2">Uncharacterized protein</fullName>
    </submittedName>
</protein>
<proteinExistence type="predicted"/>
<dbReference type="EMBL" id="AY434675">
    <property type="protein sequence ID" value="AAR87765.1"/>
    <property type="molecule type" value="Genomic_DNA"/>
</dbReference>
<evidence type="ECO:0000313" key="2">
    <source>
        <dbReference type="EMBL" id="AAR87765.1"/>
    </source>
</evidence>
<geneLocation type="plasmid" evidence="2">
    <name>pNAD1</name>
</geneLocation>
<reference evidence="2" key="1">
    <citation type="journal article" date="2001" name="J. Bacteriol.">
        <title>Identification of a plasmid-encoded gene from Haemophilus ducreyi which confers NAD independence.</title>
        <authorList>
            <person name="Martin P.R."/>
            <person name="Shea R.J."/>
            <person name="Mulks M.H."/>
        </authorList>
    </citation>
    <scope>NUCLEOTIDE SEQUENCE</scope>
    <source>
        <strain evidence="2">ATCC 27722</strain>
        <plasmid evidence="2">pNAD1</plasmid>
    </source>
</reference>
<dbReference type="AlphaFoldDB" id="G1U9W2"/>
<dbReference type="PATRIC" id="fig|730.14.peg.1228"/>
<reference evidence="2" key="2">
    <citation type="journal article" date="2004" name="Infect. Immun.">
        <title>Haemophilus ducreyi strain ATCC 27722 contains a genetic element with homology to the vibrio RS1 element that can replicate as a plasmid and confer NAD independence on haemophilus influenzae.</title>
        <authorList>
            <person name="Munson R.S.Jr."/>
            <person name="Zhong H."/>
            <person name="Mungur R."/>
            <person name="Ray W.C."/>
            <person name="Shea R.J."/>
            <person name="Mahairas G.G."/>
            <person name="Mulks M.H."/>
        </authorList>
    </citation>
    <scope>NUCLEOTIDE SEQUENCE</scope>
    <source>
        <strain evidence="2">ATCC 27722</strain>
        <plasmid evidence="2">pNAD1</plasmid>
    </source>
</reference>
<keyword evidence="2" id="KW-0614">Plasmid</keyword>
<evidence type="ECO:0000256" key="1">
    <source>
        <dbReference type="SAM" id="Phobius"/>
    </source>
</evidence>
<name>G1U9W2_HAEDC</name>
<sequence>MSAEFIIQAELCSTLNNCQHVELKLPQAELAKLQLVATSKSETINYSDYTEFFLVSFSITLSFWLLAKTIGIMLTIIKKA</sequence>
<accession>G1U9W2</accession>
<feature type="transmembrane region" description="Helical" evidence="1">
    <location>
        <begin position="52"/>
        <end position="77"/>
    </location>
</feature>
<keyword evidence="1" id="KW-0472">Membrane</keyword>
<organism evidence="2">
    <name type="scientific">Haemophilus ducreyi</name>
    <dbReference type="NCBI Taxonomy" id="730"/>
    <lineage>
        <taxon>Bacteria</taxon>
        <taxon>Pseudomonadati</taxon>
        <taxon>Pseudomonadota</taxon>
        <taxon>Gammaproteobacteria</taxon>
        <taxon>Pasteurellales</taxon>
        <taxon>Pasteurellaceae</taxon>
        <taxon>Haemophilus</taxon>
    </lineage>
</organism>
<keyword evidence="1" id="KW-1133">Transmembrane helix</keyword>
<keyword evidence="1" id="KW-0812">Transmembrane</keyword>
<dbReference type="OMA" id="NCQHVEL"/>